<dbReference type="EMBL" id="GBRH01263199">
    <property type="protein sequence ID" value="JAD34696.1"/>
    <property type="molecule type" value="Transcribed_RNA"/>
</dbReference>
<sequence>MLLRCCDF</sequence>
<protein>
    <submittedName>
        <fullName evidence="1">Uncharacterized protein</fullName>
    </submittedName>
</protein>
<proteinExistence type="predicted"/>
<evidence type="ECO:0000313" key="1">
    <source>
        <dbReference type="EMBL" id="JAD34696.1"/>
    </source>
</evidence>
<organism evidence="1">
    <name type="scientific">Arundo donax</name>
    <name type="common">Giant reed</name>
    <name type="synonym">Donax arundinaceus</name>
    <dbReference type="NCBI Taxonomy" id="35708"/>
    <lineage>
        <taxon>Eukaryota</taxon>
        <taxon>Viridiplantae</taxon>
        <taxon>Streptophyta</taxon>
        <taxon>Embryophyta</taxon>
        <taxon>Tracheophyta</taxon>
        <taxon>Spermatophyta</taxon>
        <taxon>Magnoliopsida</taxon>
        <taxon>Liliopsida</taxon>
        <taxon>Poales</taxon>
        <taxon>Poaceae</taxon>
        <taxon>PACMAD clade</taxon>
        <taxon>Arundinoideae</taxon>
        <taxon>Arundineae</taxon>
        <taxon>Arundo</taxon>
    </lineage>
</organism>
<reference evidence="1" key="2">
    <citation type="journal article" date="2015" name="Data Brief">
        <title>Shoot transcriptome of the giant reed, Arundo donax.</title>
        <authorList>
            <person name="Barrero R.A."/>
            <person name="Guerrero F.D."/>
            <person name="Moolhuijzen P."/>
            <person name="Goolsby J.A."/>
            <person name="Tidwell J."/>
            <person name="Bellgard S.E."/>
            <person name="Bellgard M.I."/>
        </authorList>
    </citation>
    <scope>NUCLEOTIDE SEQUENCE</scope>
    <source>
        <tissue evidence="1">Shoot tissue taken approximately 20 cm above the soil surface</tissue>
    </source>
</reference>
<accession>A0A0A8Z7C2</accession>
<name>A0A0A8Z7C2_ARUDO</name>
<reference evidence="1" key="1">
    <citation type="submission" date="2014-09" db="EMBL/GenBank/DDBJ databases">
        <authorList>
            <person name="Magalhaes I.L.F."/>
            <person name="Oliveira U."/>
            <person name="Santos F.R."/>
            <person name="Vidigal T.H.D.A."/>
            <person name="Brescovit A.D."/>
            <person name="Santos A.J."/>
        </authorList>
    </citation>
    <scope>NUCLEOTIDE SEQUENCE</scope>
    <source>
        <tissue evidence="1">Shoot tissue taken approximately 20 cm above the soil surface</tissue>
    </source>
</reference>